<evidence type="ECO:0000313" key="2">
    <source>
        <dbReference type="Proteomes" id="UP000245293"/>
    </source>
</evidence>
<dbReference type="AlphaFoldDB" id="A0A2V1P500"/>
<dbReference type="RefSeq" id="WP_109387231.1">
    <property type="nucleotide sequence ID" value="NZ_QETF01000004.1"/>
</dbReference>
<dbReference type="Proteomes" id="UP000245293">
    <property type="component" value="Unassembled WGS sequence"/>
</dbReference>
<evidence type="ECO:0008006" key="3">
    <source>
        <dbReference type="Google" id="ProtNLM"/>
    </source>
</evidence>
<gene>
    <name evidence="1" type="ORF">DFK10_04985</name>
</gene>
<reference evidence="2" key="1">
    <citation type="submission" date="2018-05" db="EMBL/GenBank/DDBJ databases">
        <authorList>
            <person name="Du Z."/>
            <person name="Wang X."/>
        </authorList>
    </citation>
    <scope>NUCLEOTIDE SEQUENCE [LARGE SCALE GENOMIC DNA]</scope>
    <source>
        <strain evidence="2">WDS4C29</strain>
    </source>
</reference>
<accession>A0A2V1P500</accession>
<evidence type="ECO:0000313" key="1">
    <source>
        <dbReference type="EMBL" id="PWG17581.1"/>
    </source>
</evidence>
<dbReference type="EMBL" id="QETF01000004">
    <property type="protein sequence ID" value="PWG17581.1"/>
    <property type="molecule type" value="Genomic_DNA"/>
</dbReference>
<sequence length="74" mass="8450">MADITDTTFGAPRLRDILRGVGRAFWTAAEAHGSRAGRRRRIEALHEKSDAELAEMGISRDRIAHYVFKDLYYI</sequence>
<dbReference type="OrthoDB" id="7867799at2"/>
<organism evidence="1 2">
    <name type="scientific">Salibaculum griseiflavum</name>
    <dbReference type="NCBI Taxonomy" id="1914409"/>
    <lineage>
        <taxon>Bacteria</taxon>
        <taxon>Pseudomonadati</taxon>
        <taxon>Pseudomonadota</taxon>
        <taxon>Alphaproteobacteria</taxon>
        <taxon>Rhodobacterales</taxon>
        <taxon>Roseobacteraceae</taxon>
        <taxon>Salibaculum</taxon>
    </lineage>
</organism>
<name>A0A2V1P500_9RHOB</name>
<comment type="caution">
    <text evidence="1">The sequence shown here is derived from an EMBL/GenBank/DDBJ whole genome shotgun (WGS) entry which is preliminary data.</text>
</comment>
<proteinExistence type="predicted"/>
<keyword evidence="2" id="KW-1185">Reference proteome</keyword>
<protein>
    <recommendedName>
        <fullName evidence="3">DUF1127 domain-containing protein</fullName>
    </recommendedName>
</protein>